<organism evidence="3 4">
    <name type="scientific">Streptomyces graminearus</name>
    <dbReference type="NCBI Taxonomy" id="284030"/>
    <lineage>
        <taxon>Bacteria</taxon>
        <taxon>Bacillati</taxon>
        <taxon>Actinomycetota</taxon>
        <taxon>Actinomycetes</taxon>
        <taxon>Kitasatosporales</taxon>
        <taxon>Streptomycetaceae</taxon>
        <taxon>Streptomyces</taxon>
    </lineage>
</organism>
<comment type="caution">
    <text evidence="3">The sequence shown here is derived from an EMBL/GenBank/DDBJ whole genome shotgun (WGS) entry which is preliminary data.</text>
</comment>
<keyword evidence="2" id="KW-0472">Membrane</keyword>
<keyword evidence="2" id="KW-0812">Transmembrane</keyword>
<name>A0ABN3KVE4_9ACTN</name>
<evidence type="ECO:0000256" key="2">
    <source>
        <dbReference type="SAM" id="Phobius"/>
    </source>
</evidence>
<reference evidence="3 4" key="1">
    <citation type="journal article" date="2019" name="Int. J. Syst. Evol. Microbiol.">
        <title>The Global Catalogue of Microorganisms (GCM) 10K type strain sequencing project: providing services to taxonomists for standard genome sequencing and annotation.</title>
        <authorList>
            <consortium name="The Broad Institute Genomics Platform"/>
            <consortium name="The Broad Institute Genome Sequencing Center for Infectious Disease"/>
            <person name="Wu L."/>
            <person name="Ma J."/>
        </authorList>
    </citation>
    <scope>NUCLEOTIDE SEQUENCE [LARGE SCALE GENOMIC DNA]</scope>
    <source>
        <strain evidence="3 4">JCM 6923</strain>
    </source>
</reference>
<accession>A0ABN3KVE4</accession>
<evidence type="ECO:0000313" key="3">
    <source>
        <dbReference type="EMBL" id="GAA2472744.1"/>
    </source>
</evidence>
<proteinExistence type="predicted"/>
<feature type="transmembrane region" description="Helical" evidence="2">
    <location>
        <begin position="6"/>
        <end position="26"/>
    </location>
</feature>
<evidence type="ECO:0000256" key="1">
    <source>
        <dbReference type="SAM" id="MobiDB-lite"/>
    </source>
</evidence>
<evidence type="ECO:0000313" key="4">
    <source>
        <dbReference type="Proteomes" id="UP001501721"/>
    </source>
</evidence>
<protein>
    <submittedName>
        <fullName evidence="3">Uncharacterized protein</fullName>
    </submittedName>
</protein>
<feature type="region of interest" description="Disordered" evidence="1">
    <location>
        <begin position="35"/>
        <end position="63"/>
    </location>
</feature>
<sequence>MAGRYTPSFFAAVAGFIVWVLCCDFMRTRVSAVRAGADHEPGGGRRGSRPVTMGGAAAGNLAW</sequence>
<dbReference type="Proteomes" id="UP001501721">
    <property type="component" value="Unassembled WGS sequence"/>
</dbReference>
<keyword evidence="2" id="KW-1133">Transmembrane helix</keyword>
<keyword evidence="4" id="KW-1185">Reference proteome</keyword>
<gene>
    <name evidence="3" type="ORF">GCM10010422_14310</name>
</gene>
<dbReference type="EMBL" id="BAAATL010000006">
    <property type="protein sequence ID" value="GAA2472744.1"/>
    <property type="molecule type" value="Genomic_DNA"/>
</dbReference>